<proteinExistence type="predicted"/>
<protein>
    <submittedName>
        <fullName evidence="1">Uncharacterized protein</fullName>
    </submittedName>
</protein>
<dbReference type="EMBL" id="OB792702">
    <property type="protein sequence ID" value="CAD7423720.1"/>
    <property type="molecule type" value="Genomic_DNA"/>
</dbReference>
<organism evidence="1">
    <name type="scientific">Timema monikensis</name>
    <dbReference type="NCBI Taxonomy" id="170555"/>
    <lineage>
        <taxon>Eukaryota</taxon>
        <taxon>Metazoa</taxon>
        <taxon>Ecdysozoa</taxon>
        <taxon>Arthropoda</taxon>
        <taxon>Hexapoda</taxon>
        <taxon>Insecta</taxon>
        <taxon>Pterygota</taxon>
        <taxon>Neoptera</taxon>
        <taxon>Polyneoptera</taxon>
        <taxon>Phasmatodea</taxon>
        <taxon>Timematodea</taxon>
        <taxon>Timematoidea</taxon>
        <taxon>Timematidae</taxon>
        <taxon>Timema</taxon>
    </lineage>
</organism>
<name>A0A7R9HKP6_9NEOP</name>
<evidence type="ECO:0000313" key="1">
    <source>
        <dbReference type="EMBL" id="CAD7423720.1"/>
    </source>
</evidence>
<reference evidence="1" key="1">
    <citation type="submission" date="2020-11" db="EMBL/GenBank/DDBJ databases">
        <authorList>
            <person name="Tran Van P."/>
        </authorList>
    </citation>
    <scope>NUCLEOTIDE SEQUENCE</scope>
</reference>
<dbReference type="AlphaFoldDB" id="A0A7R9HKP6"/>
<sequence>MVEIKIEFRNKLITNLSELLTSENDSHRCEVIDGTDRNRKSETNITPFCTSPPDRDLNLDLPVLSSRAQHETSALANYATEAGCTSVLFTLFLDHRKDWTSLMRGRVKVPELQLVAPSDVLLWEPPFTWHTCFLAVLFAMHEPAKKDELSCITIDRQVHTILLQCSSHLGLQSVLLPGINTPHTTPTVLVLRPVQDGDTRLVKAMVSSPKHPKRINNQLPCHHTLGGFQGRYPPTSFSSLKLLISYSRNSTKEDRLNGLHVHTSRGVSYGPMWENDRTGLGQIWEPDLAV</sequence>
<accession>A0A7R9HKP6</accession>
<gene>
    <name evidence="1" type="ORF">TMSB3V08_LOCUS696</name>
</gene>